<evidence type="ECO:0000256" key="11">
    <source>
        <dbReference type="ARBA" id="ARBA00023136"/>
    </source>
</evidence>
<sequence length="485" mass="56016">MIFRIRTKLLLYFSIFVLLLIAFTFFLYKGSETIVSEYGTSFEKFLLLNDISKQTNSVMEKLNAYINDKDPYYLKEYEREKQLLIRQQKRIQPELMDGTSNPMILNYDKMIDSFLEESVLTVDQFQKEQINLYSAHLNEATKISQFIQETTLSILNNELTSYQDFYKRMNRQNHYFKLMGLSLFCTTILLSVLLAVWFSGGITKPITRLSLAAREIASGNFAGEKVKLTTNDELGLLTETFNKMRENIRSLVDEIKEQSELDQLLKEMELKSLQSQINPHFLFNTLNIVSKMAYLEDAHQSSRLIESISTLLRYNLGDINKSSTLRDEVKVVKEYFFIQQTRFSDRIKFTTQIDESCLSIQIPSLTLQPIVENAFVHGIEEYEEGAELSLLVYREENCVIVEVIDNGMGMQQETKERLLAFSNGMEEDDGFQAEAKGHSTGIGVKNVIRRLQLFYHKQDVVDIHSKLGEGTTFRLKLPIEGDAAC</sequence>
<keyword evidence="12" id="KW-1133">Transmembrane helix</keyword>
<dbReference type="PROSITE" id="PS50885">
    <property type="entry name" value="HAMP"/>
    <property type="match status" value="1"/>
</dbReference>
<comment type="caution">
    <text evidence="15">The sequence shown here is derived from an EMBL/GenBank/DDBJ whole genome shotgun (WGS) entry which is preliminary data.</text>
</comment>
<dbReference type="Pfam" id="PF06580">
    <property type="entry name" value="His_kinase"/>
    <property type="match status" value="1"/>
</dbReference>
<protein>
    <recommendedName>
        <fullName evidence="3">histidine kinase</fullName>
        <ecNumber evidence="3">2.7.13.3</ecNumber>
    </recommendedName>
</protein>
<dbReference type="Gene3D" id="6.10.340.10">
    <property type="match status" value="1"/>
</dbReference>
<comment type="subcellular location">
    <subcellularLocation>
        <location evidence="2">Cell membrane</location>
        <topology evidence="2">Multi-pass membrane protein</topology>
    </subcellularLocation>
</comment>
<keyword evidence="11 12" id="KW-0472">Membrane</keyword>
<dbReference type="InterPro" id="IPR010559">
    <property type="entry name" value="Sig_transdc_His_kin_internal"/>
</dbReference>
<keyword evidence="4" id="KW-1003">Cell membrane</keyword>
<dbReference type="Pfam" id="PF02518">
    <property type="entry name" value="HATPase_c"/>
    <property type="match status" value="1"/>
</dbReference>
<keyword evidence="12" id="KW-0812">Transmembrane</keyword>
<dbReference type="PANTHER" id="PTHR34220">
    <property type="entry name" value="SENSOR HISTIDINE KINASE YPDA"/>
    <property type="match status" value="1"/>
</dbReference>
<evidence type="ECO:0000313" key="16">
    <source>
        <dbReference type="Proteomes" id="UP000637074"/>
    </source>
</evidence>
<dbReference type="SUPFAM" id="SSF55874">
    <property type="entry name" value="ATPase domain of HSP90 chaperone/DNA topoisomerase II/histidine kinase"/>
    <property type="match status" value="1"/>
</dbReference>
<gene>
    <name evidence="15" type="ORF">AM1BK_46300</name>
</gene>
<dbReference type="CDD" id="cd06225">
    <property type="entry name" value="HAMP"/>
    <property type="match status" value="1"/>
</dbReference>
<feature type="domain" description="Histidine kinase" evidence="13">
    <location>
        <begin position="296"/>
        <end position="481"/>
    </location>
</feature>
<dbReference type="EMBL" id="BNDS01000033">
    <property type="protein sequence ID" value="GHI01088.1"/>
    <property type="molecule type" value="Genomic_DNA"/>
</dbReference>
<feature type="domain" description="HAMP" evidence="14">
    <location>
        <begin position="200"/>
        <end position="253"/>
    </location>
</feature>
<keyword evidence="8" id="KW-0418">Kinase</keyword>
<dbReference type="InterPro" id="IPR004358">
    <property type="entry name" value="Sig_transdc_His_kin-like_C"/>
</dbReference>
<feature type="transmembrane region" description="Helical" evidence="12">
    <location>
        <begin position="9"/>
        <end position="28"/>
    </location>
</feature>
<dbReference type="InterPro" id="IPR005467">
    <property type="entry name" value="His_kinase_dom"/>
</dbReference>
<accession>A0ABQ3NAZ7</accession>
<comment type="catalytic activity">
    <reaction evidence="1">
        <text>ATP + protein L-histidine = ADP + protein N-phospho-L-histidine.</text>
        <dbReference type="EC" id="2.7.13.3"/>
    </reaction>
</comment>
<keyword evidence="5" id="KW-0597">Phosphoprotein</keyword>
<dbReference type="SUPFAM" id="SSF158472">
    <property type="entry name" value="HAMP domain-like"/>
    <property type="match status" value="1"/>
</dbReference>
<dbReference type="Proteomes" id="UP000637074">
    <property type="component" value="Unassembled WGS sequence"/>
</dbReference>
<evidence type="ECO:0000259" key="13">
    <source>
        <dbReference type="PROSITE" id="PS50109"/>
    </source>
</evidence>
<reference evidence="15 16" key="1">
    <citation type="journal article" date="2022" name="Int. J. Syst. Evol. Microbiol.">
        <title>Neobacillus kokaensis sp. nov., isolated from soil.</title>
        <authorList>
            <person name="Yuki K."/>
            <person name="Matsubara H."/>
            <person name="Yamaguchi S."/>
        </authorList>
    </citation>
    <scope>NUCLEOTIDE SEQUENCE [LARGE SCALE GENOMIC DNA]</scope>
    <source>
        <strain evidence="15 16">LOB 377</strain>
    </source>
</reference>
<evidence type="ECO:0000256" key="6">
    <source>
        <dbReference type="ARBA" id="ARBA00022679"/>
    </source>
</evidence>
<evidence type="ECO:0000256" key="7">
    <source>
        <dbReference type="ARBA" id="ARBA00022741"/>
    </source>
</evidence>
<organism evidence="15 16">
    <name type="scientific">Neobacillus kokaensis</name>
    <dbReference type="NCBI Taxonomy" id="2759023"/>
    <lineage>
        <taxon>Bacteria</taxon>
        <taxon>Bacillati</taxon>
        <taxon>Bacillota</taxon>
        <taxon>Bacilli</taxon>
        <taxon>Bacillales</taxon>
        <taxon>Bacillaceae</taxon>
        <taxon>Neobacillus</taxon>
    </lineage>
</organism>
<dbReference type="PANTHER" id="PTHR34220:SF7">
    <property type="entry name" value="SENSOR HISTIDINE KINASE YPDA"/>
    <property type="match status" value="1"/>
</dbReference>
<evidence type="ECO:0000256" key="5">
    <source>
        <dbReference type="ARBA" id="ARBA00022553"/>
    </source>
</evidence>
<keyword evidence="7" id="KW-0547">Nucleotide-binding</keyword>
<dbReference type="Gene3D" id="3.30.565.10">
    <property type="entry name" value="Histidine kinase-like ATPase, C-terminal domain"/>
    <property type="match status" value="1"/>
</dbReference>
<evidence type="ECO:0000256" key="3">
    <source>
        <dbReference type="ARBA" id="ARBA00012438"/>
    </source>
</evidence>
<dbReference type="Pfam" id="PF00672">
    <property type="entry name" value="HAMP"/>
    <property type="match status" value="1"/>
</dbReference>
<name>A0ABQ3NAZ7_9BACI</name>
<keyword evidence="9" id="KW-0067">ATP-binding</keyword>
<dbReference type="PROSITE" id="PS50109">
    <property type="entry name" value="HIS_KIN"/>
    <property type="match status" value="1"/>
</dbReference>
<dbReference type="InterPro" id="IPR036890">
    <property type="entry name" value="HATPase_C_sf"/>
</dbReference>
<dbReference type="PRINTS" id="PR00344">
    <property type="entry name" value="BCTRLSENSOR"/>
</dbReference>
<evidence type="ECO:0000259" key="14">
    <source>
        <dbReference type="PROSITE" id="PS50885"/>
    </source>
</evidence>
<keyword evidence="10" id="KW-0902">Two-component regulatory system</keyword>
<dbReference type="EC" id="2.7.13.3" evidence="3"/>
<evidence type="ECO:0000313" key="15">
    <source>
        <dbReference type="EMBL" id="GHI01088.1"/>
    </source>
</evidence>
<dbReference type="InterPro" id="IPR003660">
    <property type="entry name" value="HAMP_dom"/>
</dbReference>
<keyword evidence="6" id="KW-0808">Transferase</keyword>
<evidence type="ECO:0000256" key="4">
    <source>
        <dbReference type="ARBA" id="ARBA00022475"/>
    </source>
</evidence>
<evidence type="ECO:0000256" key="12">
    <source>
        <dbReference type="SAM" id="Phobius"/>
    </source>
</evidence>
<dbReference type="RefSeq" id="WP_191276744.1">
    <property type="nucleotide sequence ID" value="NZ_BNDS01000033.1"/>
</dbReference>
<evidence type="ECO:0000256" key="2">
    <source>
        <dbReference type="ARBA" id="ARBA00004651"/>
    </source>
</evidence>
<dbReference type="InterPro" id="IPR050640">
    <property type="entry name" value="Bact_2-comp_sensor_kinase"/>
</dbReference>
<keyword evidence="16" id="KW-1185">Reference proteome</keyword>
<evidence type="ECO:0000256" key="9">
    <source>
        <dbReference type="ARBA" id="ARBA00022840"/>
    </source>
</evidence>
<dbReference type="SMART" id="SM00304">
    <property type="entry name" value="HAMP"/>
    <property type="match status" value="1"/>
</dbReference>
<evidence type="ECO:0000256" key="8">
    <source>
        <dbReference type="ARBA" id="ARBA00022777"/>
    </source>
</evidence>
<evidence type="ECO:0000256" key="1">
    <source>
        <dbReference type="ARBA" id="ARBA00000085"/>
    </source>
</evidence>
<feature type="transmembrane region" description="Helical" evidence="12">
    <location>
        <begin position="175"/>
        <end position="198"/>
    </location>
</feature>
<evidence type="ECO:0000256" key="10">
    <source>
        <dbReference type="ARBA" id="ARBA00023012"/>
    </source>
</evidence>
<proteinExistence type="predicted"/>
<dbReference type="InterPro" id="IPR003594">
    <property type="entry name" value="HATPase_dom"/>
</dbReference>